<evidence type="ECO:0000313" key="2">
    <source>
        <dbReference type="Proteomes" id="UP001597205"/>
    </source>
</evidence>
<gene>
    <name evidence="1" type="ORF">ACFQ2C_15595</name>
</gene>
<dbReference type="RefSeq" id="WP_380898109.1">
    <property type="nucleotide sequence ID" value="NZ_JBHTKY010000029.1"/>
</dbReference>
<name>A0ABW3RR90_9SPHI</name>
<comment type="caution">
    <text evidence="1">The sequence shown here is derived from an EMBL/GenBank/DDBJ whole genome shotgun (WGS) entry which is preliminary data.</text>
</comment>
<accession>A0ABW3RR90</accession>
<dbReference type="Proteomes" id="UP001597205">
    <property type="component" value="Unassembled WGS sequence"/>
</dbReference>
<evidence type="ECO:0000313" key="1">
    <source>
        <dbReference type="EMBL" id="MFD1167032.1"/>
    </source>
</evidence>
<sequence>MISKIILKLFTILLIFLTGLLNSIFDDKPRNDQHYPENKIESVKQINKVPTVANVTTMAGVSAVVRESAVAGVSAVVDDSNGTREPDVVVKIAVATGTTVVSR</sequence>
<dbReference type="EMBL" id="JBHTKY010000029">
    <property type="protein sequence ID" value="MFD1167032.1"/>
    <property type="molecule type" value="Genomic_DNA"/>
</dbReference>
<keyword evidence="2" id="KW-1185">Reference proteome</keyword>
<organism evidence="1 2">
    <name type="scientific">Sphingobacterium daejeonense</name>
    <dbReference type="NCBI Taxonomy" id="371142"/>
    <lineage>
        <taxon>Bacteria</taxon>
        <taxon>Pseudomonadati</taxon>
        <taxon>Bacteroidota</taxon>
        <taxon>Sphingobacteriia</taxon>
        <taxon>Sphingobacteriales</taxon>
        <taxon>Sphingobacteriaceae</taxon>
        <taxon>Sphingobacterium</taxon>
    </lineage>
</organism>
<protein>
    <submittedName>
        <fullName evidence="1">Uncharacterized protein</fullName>
    </submittedName>
</protein>
<reference evidence="2" key="1">
    <citation type="journal article" date="2019" name="Int. J. Syst. Evol. Microbiol.">
        <title>The Global Catalogue of Microorganisms (GCM) 10K type strain sequencing project: providing services to taxonomists for standard genome sequencing and annotation.</title>
        <authorList>
            <consortium name="The Broad Institute Genomics Platform"/>
            <consortium name="The Broad Institute Genome Sequencing Center for Infectious Disease"/>
            <person name="Wu L."/>
            <person name="Ma J."/>
        </authorList>
    </citation>
    <scope>NUCLEOTIDE SEQUENCE [LARGE SCALE GENOMIC DNA]</scope>
    <source>
        <strain evidence="2">CCUG 52468</strain>
    </source>
</reference>
<proteinExistence type="predicted"/>